<evidence type="ECO:0000313" key="3">
    <source>
        <dbReference type="Proteomes" id="UP000000844"/>
    </source>
</evidence>
<dbReference type="EMBL" id="CP001778">
    <property type="protein sequence ID" value="ADD45485.1"/>
    <property type="molecule type" value="Genomic_DNA"/>
</dbReference>
<feature type="compositionally biased region" description="Acidic residues" evidence="1">
    <location>
        <begin position="295"/>
        <end position="344"/>
    </location>
</feature>
<name>D3PZ56_STANL</name>
<dbReference type="InterPro" id="IPR021391">
    <property type="entry name" value="DUF3027"/>
</dbReference>
<keyword evidence="3" id="KW-1185">Reference proteome</keyword>
<proteinExistence type="predicted"/>
<feature type="region of interest" description="Disordered" evidence="1">
    <location>
        <begin position="383"/>
        <end position="409"/>
    </location>
</feature>
<dbReference type="Proteomes" id="UP000000844">
    <property type="component" value="Chromosome"/>
</dbReference>
<dbReference type="Pfam" id="PF11228">
    <property type="entry name" value="DUF3027"/>
    <property type="match status" value="1"/>
</dbReference>
<sequence>MNDASTLLVFDTGPVTAMRDCDGTCWPRAVTASYPCRVSQIPTMSRPARLDRLCAEAVELARAAAEETGEGVGEYLHAEPEAERVVTHFFETTLAGYRGWRWAVVVARAPRSRTVTVNETALLPGPDALKSPEWVPWAERLRAGDVGVGDLLPTDESDARLTPAYTYSDDDAVEDIAFELGVGRARVMSREGRIDCAERWYEGDHGPSAEISVSAPPEARCGSCGFYLPLAGSLRQVFGVCGNMYASDDATVVSSDHGCGAHSEVLTQIDATGPRDVELTDTAYDDALIEQVDTTADDEEPEAPVAEVEEADEADEADATAEVEAETETAEVEVEVTETAEAEPETTVTEPAPEPTAVEVAEAPADTPETTEIDAVEAPAVEAPQPVETEPVAEAQPAAEPVAEAEPEVAVVEPMTEADQVADTPEGGVTEPIAEPLAVTEVAAPADVETPAEAEVTEAEQPQATQDDSGKDEEPNDASPAGDVSGSDREAP</sequence>
<evidence type="ECO:0008006" key="4">
    <source>
        <dbReference type="Google" id="ProtNLM"/>
    </source>
</evidence>
<feature type="region of interest" description="Disordered" evidence="1">
    <location>
        <begin position="294"/>
        <end position="370"/>
    </location>
</feature>
<dbReference type="eggNOG" id="ENOG502ZBU7">
    <property type="taxonomic scope" value="Bacteria"/>
</dbReference>
<gene>
    <name evidence="2" type="ordered locus">Snas_5856</name>
</gene>
<protein>
    <recommendedName>
        <fullName evidence="4">DUF3027 domain-containing protein</fullName>
    </recommendedName>
</protein>
<evidence type="ECO:0000256" key="1">
    <source>
        <dbReference type="SAM" id="MobiDB-lite"/>
    </source>
</evidence>
<dbReference type="HOGENOM" id="CLU_035969_1_0_11"/>
<dbReference type="AlphaFoldDB" id="D3PZ56"/>
<feature type="compositionally biased region" description="Low complexity" evidence="1">
    <location>
        <begin position="345"/>
        <end position="368"/>
    </location>
</feature>
<organism evidence="2 3">
    <name type="scientific">Stackebrandtia nassauensis (strain DSM 44728 / CIP 108903 / NRRL B-16338 / NBRC 102104 / LLR-40K-21)</name>
    <dbReference type="NCBI Taxonomy" id="446470"/>
    <lineage>
        <taxon>Bacteria</taxon>
        <taxon>Bacillati</taxon>
        <taxon>Actinomycetota</taxon>
        <taxon>Actinomycetes</taxon>
        <taxon>Glycomycetales</taxon>
        <taxon>Glycomycetaceae</taxon>
        <taxon>Stackebrandtia</taxon>
    </lineage>
</organism>
<evidence type="ECO:0000313" key="2">
    <source>
        <dbReference type="EMBL" id="ADD45485.1"/>
    </source>
</evidence>
<dbReference type="KEGG" id="sna:Snas_5856"/>
<reference evidence="2 3" key="1">
    <citation type="journal article" date="2009" name="Stand. Genomic Sci.">
        <title>Complete genome sequence of Stackebrandtia nassauensis type strain (LLR-40K-21).</title>
        <authorList>
            <person name="Munk C."/>
            <person name="Lapidus A."/>
            <person name="Copeland A."/>
            <person name="Jando M."/>
            <person name="Mayilraj S."/>
            <person name="Glavina Del Rio T."/>
            <person name="Nolan M."/>
            <person name="Chen F."/>
            <person name="Lucas S."/>
            <person name="Tice H."/>
            <person name="Cheng J.F."/>
            <person name="Han C."/>
            <person name="Detter J.C."/>
            <person name="Bruce D."/>
            <person name="Goodwin L."/>
            <person name="Chain P."/>
            <person name="Pitluck S."/>
            <person name="Goker M."/>
            <person name="Ovchinikova G."/>
            <person name="Pati A."/>
            <person name="Ivanova N."/>
            <person name="Mavromatis K."/>
            <person name="Chen A."/>
            <person name="Palaniappan K."/>
            <person name="Land M."/>
            <person name="Hauser L."/>
            <person name="Chang Y.J."/>
            <person name="Jeffries C.D."/>
            <person name="Bristow J."/>
            <person name="Eisen J.A."/>
            <person name="Markowitz V."/>
            <person name="Hugenholtz P."/>
            <person name="Kyrpides N.C."/>
            <person name="Klenk H.P."/>
        </authorList>
    </citation>
    <scope>NUCLEOTIDE SEQUENCE [LARGE SCALE GENOMIC DNA]</scope>
    <source>
        <strain evidence="3">DSM 44728 / CIP 108903 / NRRL B-16338 / NBRC 102104 / LLR-40K-21</strain>
    </source>
</reference>
<accession>D3PZ56</accession>
<dbReference type="STRING" id="446470.Snas_5856"/>
<feature type="region of interest" description="Disordered" evidence="1">
    <location>
        <begin position="437"/>
        <end position="492"/>
    </location>
</feature>